<reference evidence="2 3" key="1">
    <citation type="submission" date="2013-09" db="EMBL/GenBank/DDBJ databases">
        <title>Corchorus capsularis genome sequencing.</title>
        <authorList>
            <person name="Alam M."/>
            <person name="Haque M.S."/>
            <person name="Islam M.S."/>
            <person name="Emdad E.M."/>
            <person name="Islam M.M."/>
            <person name="Ahmed B."/>
            <person name="Halim A."/>
            <person name="Hossen Q.M.M."/>
            <person name="Hossain M.Z."/>
            <person name="Ahmed R."/>
            <person name="Khan M.M."/>
            <person name="Islam R."/>
            <person name="Rashid M.M."/>
            <person name="Khan S.A."/>
            <person name="Rahman M.S."/>
            <person name="Alam M."/>
        </authorList>
    </citation>
    <scope>NUCLEOTIDE SEQUENCE [LARGE SCALE GENOMIC DNA]</scope>
    <source>
        <strain evidence="3">cv. CVL-1</strain>
        <tissue evidence="2">Whole seedling</tissue>
    </source>
</reference>
<evidence type="ECO:0000256" key="1">
    <source>
        <dbReference type="SAM" id="MobiDB-lite"/>
    </source>
</evidence>
<name>A0A1R3JGP1_COCAP</name>
<feature type="region of interest" description="Disordered" evidence="1">
    <location>
        <begin position="1"/>
        <end position="27"/>
    </location>
</feature>
<dbReference type="Proteomes" id="UP000188268">
    <property type="component" value="Unassembled WGS sequence"/>
</dbReference>
<accession>A0A1R3JGP1</accession>
<keyword evidence="3" id="KW-1185">Reference proteome</keyword>
<dbReference type="EMBL" id="AWWV01007993">
    <property type="protein sequence ID" value="OMO94003.1"/>
    <property type="molecule type" value="Genomic_DNA"/>
</dbReference>
<gene>
    <name evidence="2" type="ORF">CCACVL1_06229</name>
</gene>
<evidence type="ECO:0000313" key="3">
    <source>
        <dbReference type="Proteomes" id="UP000188268"/>
    </source>
</evidence>
<sequence length="27" mass="3069">MDPSKFIKQGSKDANPESEAYQIQDNK</sequence>
<dbReference type="AlphaFoldDB" id="A0A1R3JGP1"/>
<dbReference type="Gramene" id="OMO94003">
    <property type="protein sequence ID" value="OMO94003"/>
    <property type="gene ID" value="CCACVL1_06229"/>
</dbReference>
<comment type="caution">
    <text evidence="2">The sequence shown here is derived from an EMBL/GenBank/DDBJ whole genome shotgun (WGS) entry which is preliminary data.</text>
</comment>
<evidence type="ECO:0000313" key="2">
    <source>
        <dbReference type="EMBL" id="OMO94003.1"/>
    </source>
</evidence>
<organism evidence="2 3">
    <name type="scientific">Corchorus capsularis</name>
    <name type="common">Jute</name>
    <dbReference type="NCBI Taxonomy" id="210143"/>
    <lineage>
        <taxon>Eukaryota</taxon>
        <taxon>Viridiplantae</taxon>
        <taxon>Streptophyta</taxon>
        <taxon>Embryophyta</taxon>
        <taxon>Tracheophyta</taxon>
        <taxon>Spermatophyta</taxon>
        <taxon>Magnoliopsida</taxon>
        <taxon>eudicotyledons</taxon>
        <taxon>Gunneridae</taxon>
        <taxon>Pentapetalae</taxon>
        <taxon>rosids</taxon>
        <taxon>malvids</taxon>
        <taxon>Malvales</taxon>
        <taxon>Malvaceae</taxon>
        <taxon>Grewioideae</taxon>
        <taxon>Apeibeae</taxon>
        <taxon>Corchorus</taxon>
    </lineage>
</organism>
<proteinExistence type="predicted"/>
<protein>
    <submittedName>
        <fullName evidence="2">Uncharacterized protein</fullName>
    </submittedName>
</protein>